<dbReference type="SUPFAM" id="SSF55008">
    <property type="entry name" value="HMA, heavy metal-associated domain"/>
    <property type="match status" value="1"/>
</dbReference>
<protein>
    <recommendedName>
        <fullName evidence="3">HMA domain-containing protein</fullName>
    </recommendedName>
</protein>
<dbReference type="EMBL" id="JAUJYO010000011">
    <property type="protein sequence ID" value="KAK1304555.1"/>
    <property type="molecule type" value="Genomic_DNA"/>
</dbReference>
<evidence type="ECO:0000313" key="1">
    <source>
        <dbReference type="EMBL" id="KAK1304555.1"/>
    </source>
</evidence>
<dbReference type="GO" id="GO:0046872">
    <property type="term" value="F:metal ion binding"/>
    <property type="evidence" value="ECO:0007669"/>
    <property type="project" value="InterPro"/>
</dbReference>
<evidence type="ECO:0008006" key="3">
    <source>
        <dbReference type="Google" id="ProtNLM"/>
    </source>
</evidence>
<dbReference type="Gene3D" id="3.30.70.100">
    <property type="match status" value="1"/>
</dbReference>
<organism evidence="1 2">
    <name type="scientific">Acorus calamus</name>
    <name type="common">Sweet flag</name>
    <dbReference type="NCBI Taxonomy" id="4465"/>
    <lineage>
        <taxon>Eukaryota</taxon>
        <taxon>Viridiplantae</taxon>
        <taxon>Streptophyta</taxon>
        <taxon>Embryophyta</taxon>
        <taxon>Tracheophyta</taxon>
        <taxon>Spermatophyta</taxon>
        <taxon>Magnoliopsida</taxon>
        <taxon>Liliopsida</taxon>
        <taxon>Acoraceae</taxon>
        <taxon>Acorus</taxon>
    </lineage>
</organism>
<accession>A0AAV9DU25</accession>
<reference evidence="1" key="1">
    <citation type="journal article" date="2023" name="Nat. Commun.">
        <title>Diploid and tetraploid genomes of Acorus and the evolution of monocots.</title>
        <authorList>
            <person name="Ma L."/>
            <person name="Liu K.W."/>
            <person name="Li Z."/>
            <person name="Hsiao Y.Y."/>
            <person name="Qi Y."/>
            <person name="Fu T."/>
            <person name="Tang G.D."/>
            <person name="Zhang D."/>
            <person name="Sun W.H."/>
            <person name="Liu D.K."/>
            <person name="Li Y."/>
            <person name="Chen G.Z."/>
            <person name="Liu X.D."/>
            <person name="Liao X.Y."/>
            <person name="Jiang Y.T."/>
            <person name="Yu X."/>
            <person name="Hao Y."/>
            <person name="Huang J."/>
            <person name="Zhao X.W."/>
            <person name="Ke S."/>
            <person name="Chen Y.Y."/>
            <person name="Wu W.L."/>
            <person name="Hsu J.L."/>
            <person name="Lin Y.F."/>
            <person name="Huang M.D."/>
            <person name="Li C.Y."/>
            <person name="Huang L."/>
            <person name="Wang Z.W."/>
            <person name="Zhao X."/>
            <person name="Zhong W.Y."/>
            <person name="Peng D.H."/>
            <person name="Ahmad S."/>
            <person name="Lan S."/>
            <person name="Zhang J.S."/>
            <person name="Tsai W.C."/>
            <person name="Van de Peer Y."/>
            <person name="Liu Z.J."/>
        </authorList>
    </citation>
    <scope>NUCLEOTIDE SEQUENCE</scope>
    <source>
        <strain evidence="1">CP</strain>
    </source>
</reference>
<keyword evidence="2" id="KW-1185">Reference proteome</keyword>
<dbReference type="InterPro" id="IPR036163">
    <property type="entry name" value="HMA_dom_sf"/>
</dbReference>
<dbReference type="CDD" id="cd00371">
    <property type="entry name" value="HMA"/>
    <property type="match status" value="1"/>
</dbReference>
<name>A0AAV9DU25_ACOCL</name>
<gene>
    <name evidence="1" type="ORF">QJS10_CPB11g00524</name>
</gene>
<reference evidence="1" key="2">
    <citation type="submission" date="2023-06" db="EMBL/GenBank/DDBJ databases">
        <authorList>
            <person name="Ma L."/>
            <person name="Liu K.-W."/>
            <person name="Li Z."/>
            <person name="Hsiao Y.-Y."/>
            <person name="Qi Y."/>
            <person name="Fu T."/>
            <person name="Tang G."/>
            <person name="Zhang D."/>
            <person name="Sun W.-H."/>
            <person name="Liu D.-K."/>
            <person name="Li Y."/>
            <person name="Chen G.-Z."/>
            <person name="Liu X.-D."/>
            <person name="Liao X.-Y."/>
            <person name="Jiang Y.-T."/>
            <person name="Yu X."/>
            <person name="Hao Y."/>
            <person name="Huang J."/>
            <person name="Zhao X.-W."/>
            <person name="Ke S."/>
            <person name="Chen Y.-Y."/>
            <person name="Wu W.-L."/>
            <person name="Hsu J.-L."/>
            <person name="Lin Y.-F."/>
            <person name="Huang M.-D."/>
            <person name="Li C.-Y."/>
            <person name="Huang L."/>
            <person name="Wang Z.-W."/>
            <person name="Zhao X."/>
            <person name="Zhong W.-Y."/>
            <person name="Peng D.-H."/>
            <person name="Ahmad S."/>
            <person name="Lan S."/>
            <person name="Zhang J.-S."/>
            <person name="Tsai W.-C."/>
            <person name="Van De Peer Y."/>
            <person name="Liu Z.-J."/>
        </authorList>
    </citation>
    <scope>NUCLEOTIDE SEQUENCE</scope>
    <source>
        <strain evidence="1">CP</strain>
        <tissue evidence="1">Leaves</tissue>
    </source>
</reference>
<evidence type="ECO:0000313" key="2">
    <source>
        <dbReference type="Proteomes" id="UP001180020"/>
    </source>
</evidence>
<dbReference type="AlphaFoldDB" id="A0AAV9DU25"/>
<proteinExistence type="predicted"/>
<dbReference type="InterPro" id="IPR006121">
    <property type="entry name" value="HMA_dom"/>
</dbReference>
<comment type="caution">
    <text evidence="1">The sequence shown here is derived from an EMBL/GenBank/DDBJ whole genome shotgun (WGS) entry which is preliminary data.</text>
</comment>
<sequence>MLECFGRGTMPNSMSIVELGVHMDCDGCEKRIRKAINKLEDKSKPLTVAKKILSHTTLEKVKNVGLSPSTFKDVEDPT</sequence>
<dbReference type="Proteomes" id="UP001180020">
    <property type="component" value="Unassembled WGS sequence"/>
</dbReference>